<dbReference type="OrthoDB" id="6208912at2"/>
<dbReference type="SUPFAM" id="SSF141371">
    <property type="entry name" value="PilZ domain-like"/>
    <property type="match status" value="2"/>
</dbReference>
<proteinExistence type="predicted"/>
<dbReference type="KEGG" id="fbl:Fbal_2850"/>
<accession>E1SSC0</accession>
<dbReference type="AlphaFoldDB" id="E1SSC0"/>
<dbReference type="eggNOG" id="ENOG502Z80T">
    <property type="taxonomic scope" value="Bacteria"/>
</dbReference>
<evidence type="ECO:0000313" key="4">
    <source>
        <dbReference type="Proteomes" id="UP000006683"/>
    </source>
</evidence>
<reference evidence="3 4" key="1">
    <citation type="journal article" date="2010" name="Stand. Genomic Sci.">
        <title>Complete genome sequence of Ferrimonas balearica type strain (PAT).</title>
        <authorList>
            <person name="Nolan M."/>
            <person name="Sikorski J."/>
            <person name="Davenport K."/>
            <person name="Lucas S."/>
            <person name="Glavina Del Rio T."/>
            <person name="Tice H."/>
            <person name="Cheng J."/>
            <person name="Goodwin L."/>
            <person name="Pitluck S."/>
            <person name="Liolios K."/>
            <person name="Ivanova N."/>
            <person name="Mavromatis K."/>
            <person name="Ovchinnikova G."/>
            <person name="Pati A."/>
            <person name="Chen A."/>
            <person name="Palaniappan K."/>
            <person name="Land M."/>
            <person name="Hauser L."/>
            <person name="Chang Y."/>
            <person name="Jeffries C."/>
            <person name="Tapia R."/>
            <person name="Brettin T."/>
            <person name="Detter J."/>
            <person name="Han C."/>
            <person name="Yasawong M."/>
            <person name="Rohde M."/>
            <person name="Tindall B."/>
            <person name="Goker M."/>
            <person name="Woyke T."/>
            <person name="Bristow J."/>
            <person name="Eisen J."/>
            <person name="Markowitz V."/>
            <person name="Hugenholtz P."/>
            <person name="Kyrpides N."/>
            <person name="Klenk H."/>
            <person name="Lapidus A."/>
        </authorList>
    </citation>
    <scope>NUCLEOTIDE SEQUENCE [LARGE SCALE GENOMIC DNA]</scope>
    <source>
        <strain evidence="4">DSM 9799 / CCM 4581 / KCTC 23876 / PAT</strain>
    </source>
</reference>
<dbReference type="Gene3D" id="2.40.10.220">
    <property type="entry name" value="predicted glycosyltransferase like domains"/>
    <property type="match status" value="2"/>
</dbReference>
<feature type="region of interest" description="Disordered" evidence="1">
    <location>
        <begin position="108"/>
        <end position="133"/>
    </location>
</feature>
<evidence type="ECO:0000256" key="1">
    <source>
        <dbReference type="SAM" id="MobiDB-lite"/>
    </source>
</evidence>
<organism evidence="3 4">
    <name type="scientific">Ferrimonas balearica (strain DSM 9799 / CCM 4581 / KCTC 23876 / PAT)</name>
    <dbReference type="NCBI Taxonomy" id="550540"/>
    <lineage>
        <taxon>Bacteria</taxon>
        <taxon>Pseudomonadati</taxon>
        <taxon>Pseudomonadota</taxon>
        <taxon>Gammaproteobacteria</taxon>
        <taxon>Alteromonadales</taxon>
        <taxon>Ferrimonadaceae</taxon>
        <taxon>Ferrimonas</taxon>
    </lineage>
</organism>
<dbReference type="GeneID" id="67183075"/>
<sequence>MDKHQALIEQLKPLLQEADFDQIFQQLSQDLPSSERFLVKMEMQRLNQSSRQVIDLRERQGGCEAIEVDGLTHFLNEASQQRLTELTKLYGNRLTVGVVETLLQEYKPTASQPSTPTAPPPQQSAPGQTPPQLLGHYITRTETRRTFSTAVRIQQGQNRGCDGLTLDISVGGCQVRLPGDFRLDTNAPLQVAYTALGQEFLAPAMTAGLRYRILKIQRRKGYQYVRLKREGSDAGQEQELSRVIQACSLRTTPEINHLIATTRSHGYERHFLPKLSAIPLFFRMSDQQLMPVFSLATEQNQEALGYWQDERGINQLSAAMGTLRLSRLLQEPNNPEHKLLLSFQHIQQEQALFFSATLYELRQSQQLDAFLALASQRSSFRIHRLSAHTVGEEDRQLALRCPLSGRAADALVQQQLNELCLVVMLEEITSPDAVAHYRQRPMPEDANALRRFGMARLSKDPIRVLPLQHKEQRREARFGLRTQALVTVGRKTLPAITLDVSPKGIKLQLAQPLSQPLERDARLELELPKLQPLAGKLKLKGMPYRLVRSQKDGRTLHIKADGTTGHTGVVFLSHLLSQNRAKLSEVGSARQHRQVTDGLKSLMLKRLHCLPVFAHKRHGRQQWDLVGQAIGGNALLNALAPQLPADLEWLWERGGLNHLLSEVKRPEADPNPVWECLIKLPRDDQKGAVMVLDSTQDEDERRYFIDGAEAQGRFLALRARVFPANRPDLDYLQQDLAAISTHALHRARELEDMLWQVQGCGQLIDITDEIRCRHNLPLGS</sequence>
<dbReference type="GO" id="GO:0035438">
    <property type="term" value="F:cyclic-di-GMP binding"/>
    <property type="evidence" value="ECO:0007669"/>
    <property type="project" value="InterPro"/>
</dbReference>
<dbReference type="EMBL" id="CP002209">
    <property type="protein sequence ID" value="ADN77052.1"/>
    <property type="molecule type" value="Genomic_DNA"/>
</dbReference>
<dbReference type="InterPro" id="IPR009875">
    <property type="entry name" value="PilZ_domain"/>
</dbReference>
<name>E1SSC0_FERBD</name>
<feature type="domain" description="PilZ" evidence="2">
    <location>
        <begin position="140"/>
        <end position="244"/>
    </location>
</feature>
<feature type="domain" description="PilZ" evidence="2">
    <location>
        <begin position="471"/>
        <end position="573"/>
    </location>
</feature>
<dbReference type="RefSeq" id="WP_013346358.1">
    <property type="nucleotide sequence ID" value="NC_014541.1"/>
</dbReference>
<gene>
    <name evidence="3" type="ordered locus">Fbal_2850</name>
</gene>
<evidence type="ECO:0000313" key="3">
    <source>
        <dbReference type="EMBL" id="ADN77052.1"/>
    </source>
</evidence>
<keyword evidence="4" id="KW-1185">Reference proteome</keyword>
<dbReference type="Pfam" id="PF07238">
    <property type="entry name" value="PilZ"/>
    <property type="match status" value="2"/>
</dbReference>
<dbReference type="HOGENOM" id="CLU_017305_0_0_6"/>
<protein>
    <submittedName>
        <fullName evidence="3">Type IV pilus assembly PilZ</fullName>
    </submittedName>
</protein>
<dbReference type="Proteomes" id="UP000006683">
    <property type="component" value="Chromosome"/>
</dbReference>
<evidence type="ECO:0000259" key="2">
    <source>
        <dbReference type="Pfam" id="PF07238"/>
    </source>
</evidence>
<dbReference type="STRING" id="550540.Fbal_2850"/>